<dbReference type="Proteomes" id="UP000729733">
    <property type="component" value="Unassembled WGS sequence"/>
</dbReference>
<dbReference type="PANTHER" id="PTHR33908">
    <property type="entry name" value="MANNOSYLTRANSFERASE YKCB-RELATED"/>
    <property type="match status" value="1"/>
</dbReference>
<feature type="transmembrane region" description="Helical" evidence="8">
    <location>
        <begin position="12"/>
        <end position="33"/>
    </location>
</feature>
<dbReference type="InterPro" id="IPR038731">
    <property type="entry name" value="RgtA/B/C-like"/>
</dbReference>
<dbReference type="GO" id="GO:0005886">
    <property type="term" value="C:plasma membrane"/>
    <property type="evidence" value="ECO:0007669"/>
    <property type="project" value="UniProtKB-SubCell"/>
</dbReference>
<evidence type="ECO:0000256" key="6">
    <source>
        <dbReference type="ARBA" id="ARBA00022989"/>
    </source>
</evidence>
<accession>A0A964FE53</accession>
<gene>
    <name evidence="10" type="ORF">I4641_02070</name>
</gene>
<sequence length="646" mass="73309">MRFTIKNLHWIDILILGLTLIVTLLGIGNYGLYEPHEGHFAMVGQEMLWRNDWITPHLNGAPYLNKPPLLYWSIATSIRIFGSTEFSARFPIAFSGWLGIIIAWKWTRELWGISSSRIAALMLSVTLGWFIFTHQILIDVLLGTLLLSSSYFLWKCLYQPRSWFNWFGAYISLALCVLTKGLIGGVFPLVSCIALVVARQDWKIIKRIKLHRGLLLVVAIVLPWFMAIEQANPGFLHYFIVNEHFDRLLDRRFPPDYEVSKISAVGYLAITACWCLPWILFLPSVVKFTWKEWRRGFLDNASILDRKNSDGIFLLAIGVILPIILFLPLSSRLIYYSIPAIPPYVMLCAGWWDQRSRQSLITNQASTVIDYPRSDTNPPIAYSSTVSTLCQSTVQIVNCPIQTKTLNLYGAIAIIFGIGCYTLILFLPVITNLLPTVLQTTEIVWLIIIVAISLGTGWLISGIGMLRRSSLAWLPLFIVLAITYIATIRGFALYQDIRSSKSIVSQANTCLSADTLWIFEGSREIGAAGAISYYLNQNRDGNLISPKDNSYRTVMVLADGGKNRLPPQFPGSLPKYLVTQAQLKQYWYRDIPVVFITDFLRQPNDLDDPFEINLPQANIQPYAIEGQRRLYLNQAARAIVHRQCNQ</sequence>
<name>A0A964FE53_9CYAN</name>
<evidence type="ECO:0000256" key="4">
    <source>
        <dbReference type="ARBA" id="ARBA00022679"/>
    </source>
</evidence>
<feature type="transmembrane region" description="Helical" evidence="8">
    <location>
        <begin position="311"/>
        <end position="327"/>
    </location>
</feature>
<dbReference type="PANTHER" id="PTHR33908:SF3">
    <property type="entry name" value="UNDECAPRENYL PHOSPHATE-ALPHA-4-AMINO-4-DEOXY-L-ARABINOSE ARABINOSYL TRANSFERASE"/>
    <property type="match status" value="1"/>
</dbReference>
<evidence type="ECO:0000256" key="2">
    <source>
        <dbReference type="ARBA" id="ARBA00022475"/>
    </source>
</evidence>
<keyword evidence="7 8" id="KW-0472">Membrane</keyword>
<dbReference type="Pfam" id="PF13231">
    <property type="entry name" value="PMT_2"/>
    <property type="match status" value="1"/>
</dbReference>
<proteinExistence type="predicted"/>
<keyword evidence="11" id="KW-1185">Reference proteome</keyword>
<evidence type="ECO:0000259" key="9">
    <source>
        <dbReference type="Pfam" id="PF13231"/>
    </source>
</evidence>
<dbReference type="RefSeq" id="WP_229638765.1">
    <property type="nucleotide sequence ID" value="NZ_JADWDC010000003.1"/>
</dbReference>
<keyword evidence="2" id="KW-1003">Cell membrane</keyword>
<feature type="transmembrane region" description="Helical" evidence="8">
    <location>
        <begin position="443"/>
        <end position="466"/>
    </location>
</feature>
<dbReference type="GO" id="GO:0016763">
    <property type="term" value="F:pentosyltransferase activity"/>
    <property type="evidence" value="ECO:0007669"/>
    <property type="project" value="TreeGrafter"/>
</dbReference>
<protein>
    <submittedName>
        <fullName evidence="10">Glycosyltransferase family 39 protein</fullName>
    </submittedName>
</protein>
<keyword evidence="6 8" id="KW-1133">Transmembrane helix</keyword>
<dbReference type="InterPro" id="IPR050297">
    <property type="entry name" value="LipidA_mod_glycosyltrf_83"/>
</dbReference>
<evidence type="ECO:0000256" key="8">
    <source>
        <dbReference type="SAM" id="Phobius"/>
    </source>
</evidence>
<feature type="transmembrane region" description="Helical" evidence="8">
    <location>
        <begin position="333"/>
        <end position="352"/>
    </location>
</feature>
<dbReference type="AlphaFoldDB" id="A0A964FE53"/>
<evidence type="ECO:0000313" key="11">
    <source>
        <dbReference type="Proteomes" id="UP000729733"/>
    </source>
</evidence>
<feature type="domain" description="Glycosyltransferase RgtA/B/C/D-like" evidence="9">
    <location>
        <begin position="65"/>
        <end position="225"/>
    </location>
</feature>
<feature type="transmembrane region" description="Helical" evidence="8">
    <location>
        <begin position="118"/>
        <end position="147"/>
    </location>
</feature>
<reference evidence="10" key="1">
    <citation type="journal article" date="2021" name="Antonie Van Leeuwenhoek">
        <title>Draft genome and description of Waterburya agarophytonicola gen. nov. sp. nov. (Pleurocapsales, Cyanobacteria): a seaweed symbiont.</title>
        <authorList>
            <person name="Bonthond G."/>
            <person name="Shalygin S."/>
            <person name="Bayer T."/>
            <person name="Weinberger F."/>
        </authorList>
    </citation>
    <scope>NUCLEOTIDE SEQUENCE</scope>
    <source>
        <strain evidence="10">KI4</strain>
    </source>
</reference>
<evidence type="ECO:0000256" key="3">
    <source>
        <dbReference type="ARBA" id="ARBA00022676"/>
    </source>
</evidence>
<keyword evidence="4" id="KW-0808">Transferase</keyword>
<dbReference type="EMBL" id="JADWDC010000003">
    <property type="protein sequence ID" value="MCC0175766.1"/>
    <property type="molecule type" value="Genomic_DNA"/>
</dbReference>
<dbReference type="GO" id="GO:0009103">
    <property type="term" value="P:lipopolysaccharide biosynthetic process"/>
    <property type="evidence" value="ECO:0007669"/>
    <property type="project" value="UniProtKB-ARBA"/>
</dbReference>
<feature type="transmembrane region" description="Helical" evidence="8">
    <location>
        <begin position="167"/>
        <end position="198"/>
    </location>
</feature>
<feature type="transmembrane region" description="Helical" evidence="8">
    <location>
        <begin position="210"/>
        <end position="228"/>
    </location>
</feature>
<evidence type="ECO:0000313" key="10">
    <source>
        <dbReference type="EMBL" id="MCC0175766.1"/>
    </source>
</evidence>
<feature type="transmembrane region" description="Helical" evidence="8">
    <location>
        <begin position="408"/>
        <end position="431"/>
    </location>
</feature>
<comment type="subcellular location">
    <subcellularLocation>
        <location evidence="1">Cell membrane</location>
        <topology evidence="1">Multi-pass membrane protein</topology>
    </subcellularLocation>
</comment>
<dbReference type="GO" id="GO:0010041">
    <property type="term" value="P:response to iron(III) ion"/>
    <property type="evidence" value="ECO:0007669"/>
    <property type="project" value="TreeGrafter"/>
</dbReference>
<evidence type="ECO:0000256" key="1">
    <source>
        <dbReference type="ARBA" id="ARBA00004651"/>
    </source>
</evidence>
<feature type="transmembrane region" description="Helical" evidence="8">
    <location>
        <begin position="264"/>
        <end position="290"/>
    </location>
</feature>
<comment type="caution">
    <text evidence="10">The sequence shown here is derived from an EMBL/GenBank/DDBJ whole genome shotgun (WGS) entry which is preliminary data.</text>
</comment>
<feature type="transmembrane region" description="Helical" evidence="8">
    <location>
        <begin position="86"/>
        <end position="106"/>
    </location>
</feature>
<evidence type="ECO:0000256" key="5">
    <source>
        <dbReference type="ARBA" id="ARBA00022692"/>
    </source>
</evidence>
<keyword evidence="5 8" id="KW-0812">Transmembrane</keyword>
<evidence type="ECO:0000256" key="7">
    <source>
        <dbReference type="ARBA" id="ARBA00023136"/>
    </source>
</evidence>
<feature type="transmembrane region" description="Helical" evidence="8">
    <location>
        <begin position="473"/>
        <end position="494"/>
    </location>
</feature>
<keyword evidence="3" id="KW-0328">Glycosyltransferase</keyword>
<organism evidence="10 11">
    <name type="scientific">Waterburya agarophytonicola KI4</name>
    <dbReference type="NCBI Taxonomy" id="2874699"/>
    <lineage>
        <taxon>Bacteria</taxon>
        <taxon>Bacillati</taxon>
        <taxon>Cyanobacteriota</taxon>
        <taxon>Cyanophyceae</taxon>
        <taxon>Pleurocapsales</taxon>
        <taxon>Hyellaceae</taxon>
        <taxon>Waterburya</taxon>
        <taxon>Waterburya agarophytonicola</taxon>
    </lineage>
</organism>